<evidence type="ECO:0000256" key="4">
    <source>
        <dbReference type="ARBA" id="ARBA00022833"/>
    </source>
</evidence>
<feature type="compositionally biased region" description="Basic and acidic residues" evidence="6">
    <location>
        <begin position="316"/>
        <end position="343"/>
    </location>
</feature>
<dbReference type="OrthoDB" id="429950at2759"/>
<dbReference type="InterPro" id="IPR001510">
    <property type="entry name" value="Znf_PARP"/>
</dbReference>
<feature type="domain" description="PARP-type" evidence="7">
    <location>
        <begin position="24"/>
        <end position="118"/>
    </location>
</feature>
<protein>
    <recommendedName>
        <fullName evidence="7">PARP-type domain-containing protein</fullName>
    </recommendedName>
</protein>
<feature type="region of interest" description="Disordered" evidence="6">
    <location>
        <begin position="1"/>
        <end position="22"/>
    </location>
</feature>
<gene>
    <name evidence="8" type="ORF">CC80DRAFT_226220</name>
</gene>
<feature type="region of interest" description="Disordered" evidence="6">
    <location>
        <begin position="249"/>
        <end position="488"/>
    </location>
</feature>
<keyword evidence="2" id="KW-0479">Metal-binding</keyword>
<dbReference type="Proteomes" id="UP000800035">
    <property type="component" value="Unassembled WGS sequence"/>
</dbReference>
<dbReference type="GO" id="GO:0005634">
    <property type="term" value="C:nucleus"/>
    <property type="evidence" value="ECO:0007669"/>
    <property type="project" value="UniProtKB-SubCell"/>
</dbReference>
<dbReference type="GO" id="GO:0008270">
    <property type="term" value="F:zinc ion binding"/>
    <property type="evidence" value="ECO:0007669"/>
    <property type="project" value="UniProtKB-KW"/>
</dbReference>
<dbReference type="InterPro" id="IPR036957">
    <property type="entry name" value="Znf_PARP_sf"/>
</dbReference>
<keyword evidence="4" id="KW-0862">Zinc</keyword>
<evidence type="ECO:0000256" key="5">
    <source>
        <dbReference type="ARBA" id="ARBA00023242"/>
    </source>
</evidence>
<reference evidence="8" key="1">
    <citation type="journal article" date="2020" name="Stud. Mycol.">
        <title>101 Dothideomycetes genomes: a test case for predicting lifestyles and emergence of pathogens.</title>
        <authorList>
            <person name="Haridas S."/>
            <person name="Albert R."/>
            <person name="Binder M."/>
            <person name="Bloem J."/>
            <person name="Labutti K."/>
            <person name="Salamov A."/>
            <person name="Andreopoulos B."/>
            <person name="Baker S."/>
            <person name="Barry K."/>
            <person name="Bills G."/>
            <person name="Bluhm B."/>
            <person name="Cannon C."/>
            <person name="Castanera R."/>
            <person name="Culley D."/>
            <person name="Daum C."/>
            <person name="Ezra D."/>
            <person name="Gonzalez J."/>
            <person name="Henrissat B."/>
            <person name="Kuo A."/>
            <person name="Liang C."/>
            <person name="Lipzen A."/>
            <person name="Lutzoni F."/>
            <person name="Magnuson J."/>
            <person name="Mondo S."/>
            <person name="Nolan M."/>
            <person name="Ohm R."/>
            <person name="Pangilinan J."/>
            <person name="Park H.-J."/>
            <person name="Ramirez L."/>
            <person name="Alfaro M."/>
            <person name="Sun H."/>
            <person name="Tritt A."/>
            <person name="Yoshinaga Y."/>
            <person name="Zwiers L.-H."/>
            <person name="Turgeon B."/>
            <person name="Goodwin S."/>
            <person name="Spatafora J."/>
            <person name="Crous P."/>
            <person name="Grigoriev I."/>
        </authorList>
    </citation>
    <scope>NUCLEOTIDE SEQUENCE</scope>
    <source>
        <strain evidence="8">CBS 675.92</strain>
    </source>
</reference>
<comment type="subcellular location">
    <subcellularLocation>
        <location evidence="1">Nucleus</location>
    </subcellularLocation>
</comment>
<evidence type="ECO:0000256" key="3">
    <source>
        <dbReference type="ARBA" id="ARBA00022771"/>
    </source>
</evidence>
<evidence type="ECO:0000313" key="8">
    <source>
        <dbReference type="EMBL" id="KAF1950591.1"/>
    </source>
</evidence>
<evidence type="ECO:0000259" key="7">
    <source>
        <dbReference type="PROSITE" id="PS50064"/>
    </source>
</evidence>
<keyword evidence="9" id="KW-1185">Reference proteome</keyword>
<name>A0A6A5TDA3_9PLEO</name>
<feature type="compositionally biased region" description="Low complexity" evidence="6">
    <location>
        <begin position="1"/>
        <end position="12"/>
    </location>
</feature>
<proteinExistence type="predicted"/>
<dbReference type="GO" id="GO:0003677">
    <property type="term" value="F:DNA binding"/>
    <property type="evidence" value="ECO:0007669"/>
    <property type="project" value="InterPro"/>
</dbReference>
<evidence type="ECO:0000256" key="1">
    <source>
        <dbReference type="ARBA" id="ARBA00004123"/>
    </source>
</evidence>
<dbReference type="AlphaFoldDB" id="A0A6A5TDA3"/>
<dbReference type="Pfam" id="PF00645">
    <property type="entry name" value="zf-PARP"/>
    <property type="match status" value="1"/>
</dbReference>
<feature type="compositionally biased region" description="Basic and acidic residues" evidence="6">
    <location>
        <begin position="357"/>
        <end position="371"/>
    </location>
</feature>
<dbReference type="PROSITE" id="PS50064">
    <property type="entry name" value="ZF_PARP_2"/>
    <property type="match status" value="1"/>
</dbReference>
<dbReference type="SMART" id="SM01336">
    <property type="entry name" value="zf-PARP"/>
    <property type="match status" value="2"/>
</dbReference>
<dbReference type="EMBL" id="ML977024">
    <property type="protein sequence ID" value="KAF1950591.1"/>
    <property type="molecule type" value="Genomic_DNA"/>
</dbReference>
<accession>A0A6A5TDA3</accession>
<sequence>MGATKTTKTAKTWPADDEDGAPKWRLEHSISSKAGCNQAGRKHAGALIGKGELRIGTRCWYDREEKYIRRWRHWGCASNDQIAGLKRLARGDPEDVPGYHGLSSEAQEQVRLALEHGKVVDTKFKGTREDLVRSGFDGEIRDAVSYKVEMTSRGASICRNPTCKAQKIKILKGELRLGIATVFGGQHLSWQYKHGRCISEVDLKGAQELYKETHTLNGIDDLPQEYHAAVDEWLDTGEVVVLPTLAPEPTKKSRKRKAEDEGDAVKEEVDELKTGLKASNKRGADEFDGEAEEPTPKKARQTKHATTTTGEGMKQGVEELKTEPEASKKRGADEIDGEPEKPAPKRTRQAKTATTTADKDPMKQEIEETKTKPKASKKRAANEVDGAEAEEPILKEPRTQPAKNAKTAVNKHAVKKGVGESKTEPKASKHRAADENHGAETKEPISKNPRTQQAQNKEACKASALPVTDPQWEDIPLPAPPTPGKQKAIREAAMAKVKALKKKMRFEARE</sequence>
<keyword evidence="3" id="KW-0863">Zinc-finger</keyword>
<evidence type="ECO:0000256" key="2">
    <source>
        <dbReference type="ARBA" id="ARBA00022723"/>
    </source>
</evidence>
<evidence type="ECO:0000313" key="9">
    <source>
        <dbReference type="Proteomes" id="UP000800035"/>
    </source>
</evidence>
<dbReference type="SUPFAM" id="SSF57716">
    <property type="entry name" value="Glucocorticoid receptor-like (DNA-binding domain)"/>
    <property type="match status" value="2"/>
</dbReference>
<organism evidence="8 9">
    <name type="scientific">Byssothecium circinans</name>
    <dbReference type="NCBI Taxonomy" id="147558"/>
    <lineage>
        <taxon>Eukaryota</taxon>
        <taxon>Fungi</taxon>
        <taxon>Dikarya</taxon>
        <taxon>Ascomycota</taxon>
        <taxon>Pezizomycotina</taxon>
        <taxon>Dothideomycetes</taxon>
        <taxon>Pleosporomycetidae</taxon>
        <taxon>Pleosporales</taxon>
        <taxon>Massarineae</taxon>
        <taxon>Massarinaceae</taxon>
        <taxon>Byssothecium</taxon>
    </lineage>
</organism>
<keyword evidence="5" id="KW-0539">Nucleus</keyword>
<evidence type="ECO:0000256" key="6">
    <source>
        <dbReference type="SAM" id="MobiDB-lite"/>
    </source>
</evidence>
<feature type="compositionally biased region" description="Basic and acidic residues" evidence="6">
    <location>
        <begin position="417"/>
        <end position="445"/>
    </location>
</feature>
<dbReference type="Gene3D" id="3.30.1740.10">
    <property type="entry name" value="Zinc finger, PARP-type"/>
    <property type="match status" value="2"/>
</dbReference>
<feature type="compositionally biased region" description="Basic and acidic residues" evidence="6">
    <location>
        <begin position="257"/>
        <end position="274"/>
    </location>
</feature>